<evidence type="ECO:0000256" key="2">
    <source>
        <dbReference type="ARBA" id="ARBA00004308"/>
    </source>
</evidence>
<proteinExistence type="predicted"/>
<evidence type="ECO:0000256" key="6">
    <source>
        <dbReference type="ARBA" id="ARBA00022771"/>
    </source>
</evidence>
<evidence type="ECO:0000256" key="12">
    <source>
        <dbReference type="SAM" id="MobiDB-lite"/>
    </source>
</evidence>
<evidence type="ECO:0000313" key="14">
    <source>
        <dbReference type="EMBL" id="KAH0933033.1"/>
    </source>
</evidence>
<feature type="domain" description="RING-type" evidence="13">
    <location>
        <begin position="216"/>
        <end position="256"/>
    </location>
</feature>
<keyword evidence="8 11" id="KW-0862">Zinc</keyword>
<dbReference type="SMART" id="SM00184">
    <property type="entry name" value="RING"/>
    <property type="match status" value="1"/>
</dbReference>
<evidence type="ECO:0000256" key="4">
    <source>
        <dbReference type="ARBA" id="ARBA00022679"/>
    </source>
</evidence>
<comment type="subcellular location">
    <subcellularLocation>
        <location evidence="2">Endomembrane system</location>
    </subcellularLocation>
    <subcellularLocation>
        <location evidence="11">Endoplasmic reticulum membrane</location>
        <topology evidence="11">Single-pass type IV membrane protein</topology>
    </subcellularLocation>
</comment>
<dbReference type="CDD" id="cd16534">
    <property type="entry name" value="RING-HC_RNF5-like"/>
    <property type="match status" value="1"/>
</dbReference>
<organism evidence="14 15">
    <name type="scientific">Brassica napus</name>
    <name type="common">Rape</name>
    <dbReference type="NCBI Taxonomy" id="3708"/>
    <lineage>
        <taxon>Eukaryota</taxon>
        <taxon>Viridiplantae</taxon>
        <taxon>Streptophyta</taxon>
        <taxon>Embryophyta</taxon>
        <taxon>Tracheophyta</taxon>
        <taxon>Spermatophyta</taxon>
        <taxon>Magnoliopsida</taxon>
        <taxon>eudicotyledons</taxon>
        <taxon>Gunneridae</taxon>
        <taxon>Pentapetalae</taxon>
        <taxon>rosids</taxon>
        <taxon>malvids</taxon>
        <taxon>Brassicales</taxon>
        <taxon>Brassicaceae</taxon>
        <taxon>Brassiceae</taxon>
        <taxon>Brassica</taxon>
    </lineage>
</organism>
<gene>
    <name evidence="14" type="ORF">HID58_010150</name>
</gene>
<keyword evidence="11" id="KW-0812">Transmembrane</keyword>
<feature type="transmembrane region" description="Helical" evidence="11">
    <location>
        <begin position="6"/>
        <end position="26"/>
    </location>
</feature>
<dbReference type="Gene3D" id="3.30.40.10">
    <property type="entry name" value="Zinc/RING finger domain, C3HC4 (zinc finger)"/>
    <property type="match status" value="1"/>
</dbReference>
<keyword evidence="6 10" id="KW-0863">Zinc-finger</keyword>
<keyword evidence="7 11" id="KW-0833">Ubl conjugation pathway</keyword>
<keyword evidence="11" id="KW-0256">Endoplasmic reticulum</keyword>
<dbReference type="PROSITE" id="PS50089">
    <property type="entry name" value="ZF_RING_2"/>
    <property type="match status" value="1"/>
</dbReference>
<evidence type="ECO:0000256" key="10">
    <source>
        <dbReference type="PROSITE-ProRule" id="PRU00175"/>
    </source>
</evidence>
<evidence type="ECO:0000256" key="8">
    <source>
        <dbReference type="ARBA" id="ARBA00022833"/>
    </source>
</evidence>
<reference evidence="14 15" key="1">
    <citation type="submission" date="2021-05" db="EMBL/GenBank/DDBJ databases">
        <title>Genome Assembly of Synthetic Allotetraploid Brassica napus Reveals Homoeologous Exchanges between Subgenomes.</title>
        <authorList>
            <person name="Davis J.T."/>
        </authorList>
    </citation>
    <scope>NUCLEOTIDE SEQUENCE [LARGE SCALE GENOMIC DNA]</scope>
    <source>
        <strain evidence="15">cv. Da-Ae</strain>
        <tissue evidence="14">Seedling</tissue>
    </source>
</reference>
<dbReference type="InterPro" id="IPR013083">
    <property type="entry name" value="Znf_RING/FYVE/PHD"/>
</dbReference>
<evidence type="ECO:0000256" key="1">
    <source>
        <dbReference type="ARBA" id="ARBA00000900"/>
    </source>
</evidence>
<keyword evidence="9 11" id="KW-0472">Membrane</keyword>
<keyword evidence="15" id="KW-1185">Reference proteome</keyword>
<name>A0ABQ8DUW6_BRANA</name>
<evidence type="ECO:0000256" key="9">
    <source>
        <dbReference type="ARBA" id="ARBA00023136"/>
    </source>
</evidence>
<dbReference type="InterPro" id="IPR001841">
    <property type="entry name" value="Znf_RING"/>
</dbReference>
<comment type="caution">
    <text evidence="11">Lacks conserved residue(s) required for the propagation of feature annotation.</text>
</comment>
<dbReference type="PANTHER" id="PTHR12313">
    <property type="entry name" value="E3 UBIQUITIN-PROTEIN LIGASE RNF5-RELATED"/>
    <property type="match status" value="1"/>
</dbReference>
<feature type="region of interest" description="Disordered" evidence="12">
    <location>
        <begin position="275"/>
        <end position="304"/>
    </location>
</feature>
<dbReference type="SUPFAM" id="SSF57850">
    <property type="entry name" value="RING/U-box"/>
    <property type="match status" value="1"/>
</dbReference>
<comment type="catalytic activity">
    <reaction evidence="1 11">
        <text>S-ubiquitinyl-[E2 ubiquitin-conjugating enzyme]-L-cysteine + [acceptor protein]-L-lysine = [E2 ubiquitin-conjugating enzyme]-L-cysteine + N(6)-ubiquitinyl-[acceptor protein]-L-lysine.</text>
        <dbReference type="EC" id="2.3.2.27"/>
    </reaction>
</comment>
<accession>A0ABQ8DUW6</accession>
<keyword evidence="5 11" id="KW-0479">Metal-binding</keyword>
<evidence type="ECO:0000256" key="5">
    <source>
        <dbReference type="ARBA" id="ARBA00022723"/>
    </source>
</evidence>
<protein>
    <recommendedName>
        <fullName evidence="11">E3 ubiquitin-protein ligase RMA</fullName>
        <ecNumber evidence="11">2.3.2.27</ecNumber>
    </recommendedName>
    <alternativeName>
        <fullName evidence="11">Protein RING membrane-anchor</fullName>
    </alternativeName>
    <alternativeName>
        <fullName evidence="11">RING-type E3 ubiquitin transferase RMA</fullName>
    </alternativeName>
</protein>
<evidence type="ECO:0000256" key="3">
    <source>
        <dbReference type="ARBA" id="ARBA00004906"/>
    </source>
</evidence>
<feature type="region of interest" description="Disordered" evidence="12">
    <location>
        <begin position="404"/>
        <end position="436"/>
    </location>
</feature>
<feature type="transmembrane region" description="Helical" evidence="11">
    <location>
        <begin position="62"/>
        <end position="85"/>
    </location>
</feature>
<comment type="pathway">
    <text evidence="3 11">Protein modification; protein ubiquitination.</text>
</comment>
<feature type="compositionally biased region" description="Basic and acidic residues" evidence="12">
    <location>
        <begin position="183"/>
        <end position="202"/>
    </location>
</feature>
<comment type="domain">
    <text evidence="11">The RING-type zinc finger domain is responsible for E3 ligase activity.</text>
</comment>
<comment type="function">
    <text evidence="11">E3 ubiquitin-protein ligase.</text>
</comment>
<keyword evidence="4 11" id="KW-0808">Transferase</keyword>
<dbReference type="InterPro" id="IPR017907">
    <property type="entry name" value="Znf_RING_CS"/>
</dbReference>
<comment type="caution">
    <text evidence="14">The sequence shown here is derived from an EMBL/GenBank/DDBJ whole genome shotgun (WGS) entry which is preliminary data.</text>
</comment>
<evidence type="ECO:0000313" key="15">
    <source>
        <dbReference type="Proteomes" id="UP000824890"/>
    </source>
</evidence>
<dbReference type="PROSITE" id="PS00518">
    <property type="entry name" value="ZF_RING_1"/>
    <property type="match status" value="1"/>
</dbReference>
<dbReference type="EMBL" id="JAGKQM010000003">
    <property type="protein sequence ID" value="KAH0933033.1"/>
    <property type="molecule type" value="Genomic_DNA"/>
</dbReference>
<keyword evidence="11" id="KW-1133">Transmembrane helix</keyword>
<dbReference type="InterPro" id="IPR045103">
    <property type="entry name" value="RNF5/RNF185-like"/>
</dbReference>
<dbReference type="EC" id="2.3.2.27" evidence="11"/>
<feature type="region of interest" description="Disordered" evidence="12">
    <location>
        <begin position="174"/>
        <end position="202"/>
    </location>
</feature>
<evidence type="ECO:0000256" key="11">
    <source>
        <dbReference type="RuleBase" id="RU369090"/>
    </source>
</evidence>
<evidence type="ECO:0000256" key="7">
    <source>
        <dbReference type="ARBA" id="ARBA00022786"/>
    </source>
</evidence>
<dbReference type="Proteomes" id="UP000824890">
    <property type="component" value="Unassembled WGS sequence"/>
</dbReference>
<dbReference type="Pfam" id="PF13923">
    <property type="entry name" value="zf-C3HC4_2"/>
    <property type="match status" value="1"/>
</dbReference>
<evidence type="ECO:0000259" key="13">
    <source>
        <dbReference type="PROSITE" id="PS50089"/>
    </source>
</evidence>
<sequence>MDGLICLVVIFYGSGKISIFAGFWLWKESVPCRLMCIRLHSTRFNINPTDDKKKKKRKATALGFLECYFQSGVLRIGIVFSFVLLMEEVNLDLNFGGPDLETEVSLEPNVAEVLSDVANEPFNRDSESLRRFRTRLRSSFRRNNSLPALAELPNPMIELSQLIISSANGAALTASGERESEEDSNKCENGRSKVMEEEDSVREKKSVGSKESFYDCYICMDLSKEPVVTNCGHLYCWPCLYRWLEVSVAKECPVCKGEISVKTLTPIYGRGGKIKGGSEEVSVSDTTNKKKKIPSRPQARRVERVRRSTLQRPGYVGSEIINRFMPWRRVRAESSAAVVAPVYEEGSETMRSSRAMSIWRGRTARNQERNNVASVEDRDSVSSILGVMNSESQADTAAEIDSMVTVSSSVGRPHENGSRVSDVDSADYHPLRRRLA</sequence>